<dbReference type="EMBL" id="KE747843">
    <property type="protein sequence ID" value="RMZ74022.1"/>
    <property type="molecule type" value="Genomic_DNA"/>
</dbReference>
<name>A0A3M7MHV4_9PLEO</name>
<dbReference type="Proteomes" id="UP000265663">
    <property type="component" value="Unassembled WGS sequence"/>
</dbReference>
<proteinExistence type="predicted"/>
<accession>A0A3M7MHV4</accession>
<protein>
    <submittedName>
        <fullName evidence="1">Uncharacterized protein</fullName>
    </submittedName>
</protein>
<reference evidence="1 2" key="1">
    <citation type="journal article" date="2014" name="PLoS ONE">
        <title>De novo Genome Assembly of the Fungal Plant Pathogen Pyrenophora semeniperda.</title>
        <authorList>
            <person name="Soliai M.M."/>
            <person name="Meyer S.E."/>
            <person name="Udall J.A."/>
            <person name="Elzinga D.E."/>
            <person name="Hermansen R.A."/>
            <person name="Bodily P.M."/>
            <person name="Hart A.A."/>
            <person name="Coleman C.E."/>
        </authorList>
    </citation>
    <scope>NUCLEOTIDE SEQUENCE [LARGE SCALE GENOMIC DNA]</scope>
    <source>
        <strain evidence="1 2">CCB06</strain>
        <tissue evidence="1">Mycelium</tissue>
    </source>
</reference>
<gene>
    <name evidence="1" type="ORF">GMOD_00004845</name>
</gene>
<organism evidence="1 2">
    <name type="scientific">Pyrenophora seminiperda CCB06</name>
    <dbReference type="NCBI Taxonomy" id="1302712"/>
    <lineage>
        <taxon>Eukaryota</taxon>
        <taxon>Fungi</taxon>
        <taxon>Dikarya</taxon>
        <taxon>Ascomycota</taxon>
        <taxon>Pezizomycotina</taxon>
        <taxon>Dothideomycetes</taxon>
        <taxon>Pleosporomycetidae</taxon>
        <taxon>Pleosporales</taxon>
        <taxon>Pleosporineae</taxon>
        <taxon>Pleosporaceae</taxon>
        <taxon>Pyrenophora</taxon>
    </lineage>
</organism>
<evidence type="ECO:0000313" key="1">
    <source>
        <dbReference type="EMBL" id="RMZ74022.1"/>
    </source>
</evidence>
<dbReference type="AlphaFoldDB" id="A0A3M7MHV4"/>
<sequence>MYVALRKKQERHGIQSLPTVNTFFPLSDRWPSFSNYFFCFIVRDTAYTCPMKHGTDTRGYVGYP</sequence>
<evidence type="ECO:0000313" key="2">
    <source>
        <dbReference type="Proteomes" id="UP000265663"/>
    </source>
</evidence>
<keyword evidence="2" id="KW-1185">Reference proteome</keyword>